<evidence type="ECO:0000313" key="2">
    <source>
        <dbReference type="EMBL" id="QDU72059.1"/>
    </source>
</evidence>
<keyword evidence="3" id="KW-1185">Reference proteome</keyword>
<evidence type="ECO:0000259" key="1">
    <source>
        <dbReference type="PROSITE" id="PS51766"/>
    </source>
</evidence>
<dbReference type="KEGG" id="mcad:Pan265_19210"/>
<dbReference type="PROSITE" id="PS51766">
    <property type="entry name" value="DOCKERIN"/>
    <property type="match status" value="1"/>
</dbReference>
<dbReference type="EMBL" id="CP036280">
    <property type="protein sequence ID" value="QDU72059.1"/>
    <property type="molecule type" value="Genomic_DNA"/>
</dbReference>
<evidence type="ECO:0000313" key="3">
    <source>
        <dbReference type="Proteomes" id="UP000320386"/>
    </source>
</evidence>
<proteinExistence type="predicted"/>
<dbReference type="InterPro" id="IPR002105">
    <property type="entry name" value="Dockerin_1_rpt"/>
</dbReference>
<name>A0A518BYK7_9BACT</name>
<organism evidence="2 3">
    <name type="scientific">Mucisphaera calidilacus</name>
    <dbReference type="NCBI Taxonomy" id="2527982"/>
    <lineage>
        <taxon>Bacteria</taxon>
        <taxon>Pseudomonadati</taxon>
        <taxon>Planctomycetota</taxon>
        <taxon>Phycisphaerae</taxon>
        <taxon>Phycisphaerales</taxon>
        <taxon>Phycisphaeraceae</taxon>
        <taxon>Mucisphaera</taxon>
    </lineage>
</organism>
<sequence length="153" mass="16162">MLDLSGGTNPGTHVFLYDPTNGLQPVIMQGDAFLDSTILNASVYDLNDNGVFTLGYSLADATEGLATWGLLEQRLPGDANLDGSVDLLDLSILANHFGQAAGSMWKDGDFTEDGAVDLLDLSILAANFNNSVIPAPASLVLLSLPLLAVTRRR</sequence>
<protein>
    <recommendedName>
        <fullName evidence="1">Dockerin domain-containing protein</fullName>
    </recommendedName>
</protein>
<dbReference type="RefSeq" id="WP_145446242.1">
    <property type="nucleotide sequence ID" value="NZ_CP036280.1"/>
</dbReference>
<dbReference type="SUPFAM" id="SSF63446">
    <property type="entry name" value="Type I dockerin domain"/>
    <property type="match status" value="1"/>
</dbReference>
<dbReference type="GO" id="GO:0004553">
    <property type="term" value="F:hydrolase activity, hydrolyzing O-glycosyl compounds"/>
    <property type="evidence" value="ECO:0007669"/>
    <property type="project" value="InterPro"/>
</dbReference>
<dbReference type="Pfam" id="PF00404">
    <property type="entry name" value="Dockerin_1"/>
    <property type="match status" value="1"/>
</dbReference>
<accession>A0A518BYK7</accession>
<dbReference type="GO" id="GO:0000272">
    <property type="term" value="P:polysaccharide catabolic process"/>
    <property type="evidence" value="ECO:0007669"/>
    <property type="project" value="InterPro"/>
</dbReference>
<feature type="domain" description="Dockerin" evidence="1">
    <location>
        <begin position="72"/>
        <end position="137"/>
    </location>
</feature>
<dbReference type="OrthoDB" id="246944at2"/>
<dbReference type="InterPro" id="IPR036439">
    <property type="entry name" value="Dockerin_dom_sf"/>
</dbReference>
<dbReference type="Proteomes" id="UP000320386">
    <property type="component" value="Chromosome"/>
</dbReference>
<dbReference type="InterPro" id="IPR016134">
    <property type="entry name" value="Dockerin_dom"/>
</dbReference>
<reference evidence="2 3" key="1">
    <citation type="submission" date="2019-02" db="EMBL/GenBank/DDBJ databases">
        <title>Deep-cultivation of Planctomycetes and their phenomic and genomic characterization uncovers novel biology.</title>
        <authorList>
            <person name="Wiegand S."/>
            <person name="Jogler M."/>
            <person name="Boedeker C."/>
            <person name="Pinto D."/>
            <person name="Vollmers J."/>
            <person name="Rivas-Marin E."/>
            <person name="Kohn T."/>
            <person name="Peeters S.H."/>
            <person name="Heuer A."/>
            <person name="Rast P."/>
            <person name="Oberbeckmann S."/>
            <person name="Bunk B."/>
            <person name="Jeske O."/>
            <person name="Meyerdierks A."/>
            <person name="Storesund J.E."/>
            <person name="Kallscheuer N."/>
            <person name="Luecker S."/>
            <person name="Lage O.M."/>
            <person name="Pohl T."/>
            <person name="Merkel B.J."/>
            <person name="Hornburger P."/>
            <person name="Mueller R.-W."/>
            <person name="Bruemmer F."/>
            <person name="Labrenz M."/>
            <person name="Spormann A.M."/>
            <person name="Op den Camp H."/>
            <person name="Overmann J."/>
            <person name="Amann R."/>
            <person name="Jetten M.S.M."/>
            <person name="Mascher T."/>
            <person name="Medema M.H."/>
            <person name="Devos D.P."/>
            <person name="Kaster A.-K."/>
            <person name="Ovreas L."/>
            <person name="Rohde M."/>
            <person name="Galperin M.Y."/>
            <person name="Jogler C."/>
        </authorList>
    </citation>
    <scope>NUCLEOTIDE SEQUENCE [LARGE SCALE GENOMIC DNA]</scope>
    <source>
        <strain evidence="2 3">Pan265</strain>
    </source>
</reference>
<gene>
    <name evidence="2" type="ORF">Pan265_19210</name>
</gene>
<dbReference type="AlphaFoldDB" id="A0A518BYK7"/>
<dbReference type="Gene3D" id="1.10.1330.10">
    <property type="entry name" value="Dockerin domain"/>
    <property type="match status" value="1"/>
</dbReference>